<accession>A0A1Y2B3B7</accession>
<gene>
    <name evidence="1" type="ORF">BCR33DRAFT_578029</name>
</gene>
<evidence type="ECO:0000313" key="2">
    <source>
        <dbReference type="Proteomes" id="UP000193642"/>
    </source>
</evidence>
<organism evidence="1 2">
    <name type="scientific">Rhizoclosmatium globosum</name>
    <dbReference type="NCBI Taxonomy" id="329046"/>
    <lineage>
        <taxon>Eukaryota</taxon>
        <taxon>Fungi</taxon>
        <taxon>Fungi incertae sedis</taxon>
        <taxon>Chytridiomycota</taxon>
        <taxon>Chytridiomycota incertae sedis</taxon>
        <taxon>Chytridiomycetes</taxon>
        <taxon>Chytridiales</taxon>
        <taxon>Chytriomycetaceae</taxon>
        <taxon>Rhizoclosmatium</taxon>
    </lineage>
</organism>
<dbReference type="SUPFAM" id="SSF48208">
    <property type="entry name" value="Six-hairpin glycosidases"/>
    <property type="match status" value="1"/>
</dbReference>
<dbReference type="PANTHER" id="PTHR12145:SF36">
    <property type="entry name" value="MANNAN ENDO-1,6-ALPHA-MANNOSIDASE DCW1"/>
    <property type="match status" value="1"/>
</dbReference>
<comment type="caution">
    <text evidence="1">The sequence shown here is derived from an EMBL/GenBank/DDBJ whole genome shotgun (WGS) entry which is preliminary data.</text>
</comment>
<dbReference type="GO" id="GO:0008496">
    <property type="term" value="F:mannan endo-1,6-alpha-mannosidase activity"/>
    <property type="evidence" value="ECO:0007669"/>
    <property type="project" value="InterPro"/>
</dbReference>
<dbReference type="OrthoDB" id="9984024at2759"/>
<keyword evidence="2" id="KW-1185">Reference proteome</keyword>
<sequence length="127" mass="14032">MFYDYYGLTGDSQFNDWSDGQMQLAVGPNVGFLDAISAQTGRWNDGLNLSTRVSEGLTPFFFSFATLDIGWWGLSVMSAAEATKDGIIAPRNPVDGQNPKYIDVVNNTYFQMLDEWDDSCGGGIFCE</sequence>
<dbReference type="EMBL" id="MCGO01000089">
    <property type="protein sequence ID" value="ORY29224.1"/>
    <property type="molecule type" value="Genomic_DNA"/>
</dbReference>
<protein>
    <submittedName>
        <fullName evidence="1">Uncharacterized protein</fullName>
    </submittedName>
</protein>
<dbReference type="AlphaFoldDB" id="A0A1Y2B3B7"/>
<reference evidence="1 2" key="1">
    <citation type="submission" date="2016-07" db="EMBL/GenBank/DDBJ databases">
        <title>Pervasive Adenine N6-methylation of Active Genes in Fungi.</title>
        <authorList>
            <consortium name="DOE Joint Genome Institute"/>
            <person name="Mondo S.J."/>
            <person name="Dannebaum R.O."/>
            <person name="Kuo R.C."/>
            <person name="Labutti K."/>
            <person name="Haridas S."/>
            <person name="Kuo A."/>
            <person name="Salamov A."/>
            <person name="Ahrendt S.R."/>
            <person name="Lipzen A."/>
            <person name="Sullivan W."/>
            <person name="Andreopoulos W.B."/>
            <person name="Clum A."/>
            <person name="Lindquist E."/>
            <person name="Daum C."/>
            <person name="Ramamoorthy G.K."/>
            <person name="Gryganskyi A."/>
            <person name="Culley D."/>
            <person name="Magnuson J.K."/>
            <person name="James T.Y."/>
            <person name="O'Malley M.A."/>
            <person name="Stajich J.E."/>
            <person name="Spatafora J.W."/>
            <person name="Visel A."/>
            <person name="Grigoriev I.V."/>
        </authorList>
    </citation>
    <scope>NUCLEOTIDE SEQUENCE [LARGE SCALE GENOMIC DNA]</scope>
    <source>
        <strain evidence="1 2">JEL800</strain>
    </source>
</reference>
<dbReference type="PANTHER" id="PTHR12145">
    <property type="entry name" value="MANNAN ENDO-1,6-ALPHA-MANNOSIDASE DCW1"/>
    <property type="match status" value="1"/>
</dbReference>
<evidence type="ECO:0000313" key="1">
    <source>
        <dbReference type="EMBL" id="ORY29224.1"/>
    </source>
</evidence>
<dbReference type="Gene3D" id="1.50.10.20">
    <property type="match status" value="1"/>
</dbReference>
<proteinExistence type="predicted"/>
<dbReference type="GO" id="GO:0016052">
    <property type="term" value="P:carbohydrate catabolic process"/>
    <property type="evidence" value="ECO:0007669"/>
    <property type="project" value="InterPro"/>
</dbReference>
<name>A0A1Y2B3B7_9FUNG</name>
<dbReference type="InterPro" id="IPR014480">
    <property type="entry name" value="Mannan-1_6-alpha_mannosidase"/>
</dbReference>
<dbReference type="InterPro" id="IPR008928">
    <property type="entry name" value="6-hairpin_glycosidase_sf"/>
</dbReference>
<dbReference type="GO" id="GO:0009272">
    <property type="term" value="P:fungal-type cell wall biogenesis"/>
    <property type="evidence" value="ECO:0007669"/>
    <property type="project" value="TreeGrafter"/>
</dbReference>
<dbReference type="Proteomes" id="UP000193642">
    <property type="component" value="Unassembled WGS sequence"/>
</dbReference>